<dbReference type="EMBL" id="JAXCGZ010011866">
    <property type="protein sequence ID" value="KAK7074014.1"/>
    <property type="molecule type" value="Genomic_DNA"/>
</dbReference>
<evidence type="ECO:0000313" key="2">
    <source>
        <dbReference type="EMBL" id="KAK7074014.1"/>
    </source>
</evidence>
<protein>
    <submittedName>
        <fullName evidence="2">Uncharacterized protein</fullName>
    </submittedName>
</protein>
<name>A0AAN8X8M8_HALRR</name>
<proteinExistence type="predicted"/>
<keyword evidence="3" id="KW-1185">Reference proteome</keyword>
<organism evidence="2 3">
    <name type="scientific">Halocaridina rubra</name>
    <name type="common">Hawaiian red shrimp</name>
    <dbReference type="NCBI Taxonomy" id="373956"/>
    <lineage>
        <taxon>Eukaryota</taxon>
        <taxon>Metazoa</taxon>
        <taxon>Ecdysozoa</taxon>
        <taxon>Arthropoda</taxon>
        <taxon>Crustacea</taxon>
        <taxon>Multicrustacea</taxon>
        <taxon>Malacostraca</taxon>
        <taxon>Eumalacostraca</taxon>
        <taxon>Eucarida</taxon>
        <taxon>Decapoda</taxon>
        <taxon>Pleocyemata</taxon>
        <taxon>Caridea</taxon>
        <taxon>Atyoidea</taxon>
        <taxon>Atyidae</taxon>
        <taxon>Halocaridina</taxon>
    </lineage>
</organism>
<keyword evidence="1" id="KW-0812">Transmembrane</keyword>
<feature type="transmembrane region" description="Helical" evidence="1">
    <location>
        <begin position="7"/>
        <end position="26"/>
    </location>
</feature>
<keyword evidence="1" id="KW-1133">Transmembrane helix</keyword>
<dbReference type="Proteomes" id="UP001381693">
    <property type="component" value="Unassembled WGS sequence"/>
</dbReference>
<reference evidence="2 3" key="1">
    <citation type="submission" date="2023-11" db="EMBL/GenBank/DDBJ databases">
        <title>Halocaridina rubra genome assembly.</title>
        <authorList>
            <person name="Smith C."/>
        </authorList>
    </citation>
    <scope>NUCLEOTIDE SEQUENCE [LARGE SCALE GENOMIC DNA]</scope>
    <source>
        <strain evidence="2">EP-1</strain>
        <tissue evidence="2">Whole</tissue>
    </source>
</reference>
<dbReference type="AlphaFoldDB" id="A0AAN8X8M8"/>
<gene>
    <name evidence="2" type="ORF">SK128_010267</name>
</gene>
<evidence type="ECO:0000313" key="3">
    <source>
        <dbReference type="Proteomes" id="UP001381693"/>
    </source>
</evidence>
<evidence type="ECO:0000256" key="1">
    <source>
        <dbReference type="SAM" id="Phobius"/>
    </source>
</evidence>
<accession>A0AAN8X8M8</accession>
<sequence length="82" mass="9007">MIIALSVTAVCVIITVIIIICCFWSSCPLYTACRIRYHQDDIIASAAKDEEMAGLNEMPPEETKGVTIYSPNAVKVTLKDDV</sequence>
<comment type="caution">
    <text evidence="2">The sequence shown here is derived from an EMBL/GenBank/DDBJ whole genome shotgun (WGS) entry which is preliminary data.</text>
</comment>
<keyword evidence="1" id="KW-0472">Membrane</keyword>